<proteinExistence type="predicted"/>
<evidence type="ECO:0000313" key="2">
    <source>
        <dbReference type="EMBL" id="AUR82505.1"/>
    </source>
</evidence>
<organism evidence="2 3">
    <name type="scientific">Vibrio phage 1.025.O._10N.222.46.B6</name>
    <dbReference type="NCBI Taxonomy" id="1881420"/>
    <lineage>
        <taxon>Viruses</taxon>
        <taxon>Duplodnaviria</taxon>
        <taxon>Heunggongvirae</taxon>
        <taxon>Uroviricota</taxon>
        <taxon>Caudoviricetes</taxon>
        <taxon>Schitoviridae</taxon>
        <taxon>Pontosvirinae</taxon>
        <taxon>Nahantvirus</taxon>
        <taxon>Nahantvirus 49C7</taxon>
    </lineage>
</organism>
<feature type="coiled-coil region" evidence="1">
    <location>
        <begin position="82"/>
        <end position="116"/>
    </location>
</feature>
<sequence>MAEEVQFAEITDGCPDGQGVFDQLMKSVKAHLKEEYDAQRIRGSEYTQVYLNGLQTAMGQSIQWQLGAEIAKNQALLISAQIEGQEKQNELIAAQVALAEQQLLNLQQDLVNAKVQEDILITQNDTAEYQLANILPAQKEKTESEAAILAQKIITEEAQTKDVTSQGPVTGIMGRQRDLYENQAAGFIRDGEQKAARILSDVWGINYSADVAAEATPDNVAKTNMDSMLGELRSNAGLGTYTPFP</sequence>
<keyword evidence="1" id="KW-0175">Coiled coil</keyword>
<accession>A0A2I7QM61</accession>
<name>A0A2I7QM61_9CAUD</name>
<dbReference type="EMBL" id="MG592409">
    <property type="protein sequence ID" value="AUR82505.1"/>
    <property type="molecule type" value="Genomic_DNA"/>
</dbReference>
<evidence type="ECO:0000313" key="3">
    <source>
        <dbReference type="Proteomes" id="UP000269377"/>
    </source>
</evidence>
<reference evidence="2 3" key="1">
    <citation type="submission" date="2017-11" db="EMBL/GenBank/DDBJ databases">
        <title>A major lineage of nontailed dsDNA viruses as unrecognized killers of marine bacteria.</title>
        <authorList>
            <person name="Kauffman K.M."/>
            <person name="Hussain F.A."/>
            <person name="Yang J."/>
            <person name="Arevalo P."/>
            <person name="Brown J.M."/>
            <person name="Chang W.K."/>
            <person name="VanInsberghe D."/>
            <person name="Elsherbini J."/>
            <person name="Cutler M.B."/>
            <person name="Kelly L."/>
            <person name="Polz M.F."/>
        </authorList>
    </citation>
    <scope>NUCLEOTIDE SEQUENCE [LARGE SCALE GENOMIC DNA]</scope>
</reference>
<protein>
    <submittedName>
        <fullName evidence="2">Coil containing protein</fullName>
    </submittedName>
</protein>
<dbReference type="Proteomes" id="UP000269377">
    <property type="component" value="Segment"/>
</dbReference>
<gene>
    <name evidence="2" type="ORF">NVP1025O_022</name>
</gene>
<evidence type="ECO:0000256" key="1">
    <source>
        <dbReference type="SAM" id="Coils"/>
    </source>
</evidence>